<evidence type="ECO:0000256" key="1">
    <source>
        <dbReference type="SAM" id="MobiDB-lite"/>
    </source>
</evidence>
<dbReference type="EMBL" id="BEGY01000003">
    <property type="protein sequence ID" value="GAX73439.1"/>
    <property type="molecule type" value="Genomic_DNA"/>
</dbReference>
<feature type="compositionally biased region" description="Basic residues" evidence="1">
    <location>
        <begin position="752"/>
        <end position="762"/>
    </location>
</feature>
<sequence length="885" mass="94719">MQDVEPEESSEVETPMDALDKEVQKRTTGRAKKAVTSLYKVLRGMRKKTGASSGDSDGELSTEPSGVLVSNSSGSKLYTLQENEYSWTSDQEESPSGLKGNPMTLDIIDMDRRTASRQWRRDDRLAVELGRDDLECSDGVETSAEPQDFTSIKAATNVLGRLSHATQAMLKDMKKSQGLTIEEATRKRMEEVKQRASILDAEEEDVSNRAEEGDVVGGGAGTTSGGSSPFTIPKVYVRKPLRLSPRSSMYVQVKSNSETSSNQLQEVRGMSETGPASDEQAGQEDINENRGVDEPVQAEENSSDKSLDGELDAQVSSLSMPETESGRAVTLLHSGRAVTLLHSGRAVTLLHSGRAVTLLHSGRGELETEDDVIRSRGVKEKVEASKTSILSGRKRVPKGIEAAPIHKGTKHPVSKVRDPVRGNPHRESRASIPGTVKEGVNVLSSQLPNSATLRSNAAAAGIIGQGNNASGSSAARQSSRYSFEEVKGAGQHAPSHVGISEPQEVAGQDFGVQRLCGPSLLEKSSLLEDRSPVFKSLLGMAHYLKVLPDLRPGTWESLAASKLEAEASMKAAKESQKQERRRNFVSYKDGAAWSNLGMKDDHTDYLDMEDVGAEPSQHSKGLVNLLGYVLAREEDGDSEDEKSTAAVVASGPPAPSAFSHASHLPYDQMASPDAQRNGSLSVPPLPVFPKLLPHVPIRWRSASGGVFNEVPDLQGFKSRSLVQLPPLAGRKNDSGGKEVGDSSQDGVEVRGHQRHHQHHRQQPRLDLTKNQTQSRPAASLLSSLDLLLLASEPSLPLIVAGSASPAGAASMLAGTGFLLTSASKAVAAAAPYPAILSPLSRRLAVKNGTRVLQNSRLCRMSIVPVQSSMLPQASSSCGGKTPLKI</sequence>
<feature type="compositionally biased region" description="Basic and acidic residues" evidence="1">
    <location>
        <begin position="415"/>
        <end position="429"/>
    </location>
</feature>
<feature type="region of interest" description="Disordered" evidence="1">
    <location>
        <begin position="248"/>
        <end position="322"/>
    </location>
</feature>
<feature type="compositionally biased region" description="Polar residues" evidence="1">
    <location>
        <begin position="248"/>
        <end position="265"/>
    </location>
</feature>
<comment type="caution">
    <text evidence="2">The sequence shown here is derived from an EMBL/GenBank/DDBJ whole genome shotgun (WGS) entry which is preliminary data.</text>
</comment>
<evidence type="ECO:0000313" key="3">
    <source>
        <dbReference type="Proteomes" id="UP000232323"/>
    </source>
</evidence>
<protein>
    <submittedName>
        <fullName evidence="2">Uncharacterized protein</fullName>
    </submittedName>
</protein>
<feature type="compositionally biased region" description="Low complexity" evidence="1">
    <location>
        <begin position="645"/>
        <end position="661"/>
    </location>
</feature>
<feature type="compositionally biased region" description="Gly residues" evidence="1">
    <location>
        <begin position="215"/>
        <end position="224"/>
    </location>
</feature>
<feature type="region of interest" description="Disordered" evidence="1">
    <location>
        <begin position="409"/>
        <end position="431"/>
    </location>
</feature>
<name>A0A250WRW4_9CHLO</name>
<feature type="region of interest" description="Disordered" evidence="1">
    <location>
        <begin position="634"/>
        <end position="661"/>
    </location>
</feature>
<evidence type="ECO:0000313" key="2">
    <source>
        <dbReference type="EMBL" id="GAX73439.1"/>
    </source>
</evidence>
<feature type="compositionally biased region" description="Polar residues" evidence="1">
    <location>
        <begin position="62"/>
        <end position="89"/>
    </location>
</feature>
<gene>
    <name evidence="2" type="ORF">CEUSTIGMA_g891.t1</name>
</gene>
<feature type="region of interest" description="Disordered" evidence="1">
    <location>
        <begin position="1"/>
        <end position="104"/>
    </location>
</feature>
<proteinExistence type="predicted"/>
<accession>A0A250WRW4</accession>
<dbReference type="AlphaFoldDB" id="A0A250WRW4"/>
<feature type="region of interest" description="Disordered" evidence="1">
    <location>
        <begin position="192"/>
        <end position="232"/>
    </location>
</feature>
<keyword evidence="3" id="KW-1185">Reference proteome</keyword>
<reference evidence="2 3" key="1">
    <citation type="submission" date="2017-08" db="EMBL/GenBank/DDBJ databases">
        <title>Acidophilic green algal genome provides insights into adaptation to an acidic environment.</title>
        <authorList>
            <person name="Hirooka S."/>
            <person name="Hirose Y."/>
            <person name="Kanesaki Y."/>
            <person name="Higuchi S."/>
            <person name="Fujiwara T."/>
            <person name="Onuma R."/>
            <person name="Era A."/>
            <person name="Ohbayashi R."/>
            <person name="Uzuka A."/>
            <person name="Nozaki H."/>
            <person name="Yoshikawa H."/>
            <person name="Miyagishima S.Y."/>
        </authorList>
    </citation>
    <scope>NUCLEOTIDE SEQUENCE [LARGE SCALE GENOMIC DNA]</scope>
    <source>
        <strain evidence="2 3">NIES-2499</strain>
    </source>
</reference>
<dbReference type="Proteomes" id="UP000232323">
    <property type="component" value="Unassembled WGS sequence"/>
</dbReference>
<feature type="region of interest" description="Disordered" evidence="1">
    <location>
        <begin position="724"/>
        <end position="774"/>
    </location>
</feature>
<organism evidence="2 3">
    <name type="scientific">Chlamydomonas eustigma</name>
    <dbReference type="NCBI Taxonomy" id="1157962"/>
    <lineage>
        <taxon>Eukaryota</taxon>
        <taxon>Viridiplantae</taxon>
        <taxon>Chlorophyta</taxon>
        <taxon>core chlorophytes</taxon>
        <taxon>Chlorophyceae</taxon>
        <taxon>CS clade</taxon>
        <taxon>Chlamydomonadales</taxon>
        <taxon>Chlamydomonadaceae</taxon>
        <taxon>Chlamydomonas</taxon>
    </lineage>
</organism>
<feature type="compositionally biased region" description="Basic and acidic residues" evidence="1">
    <location>
        <begin position="730"/>
        <end position="740"/>
    </location>
</feature>
<feature type="compositionally biased region" description="Acidic residues" evidence="1">
    <location>
        <begin position="1"/>
        <end position="11"/>
    </location>
</feature>